<evidence type="ECO:0000313" key="2">
    <source>
        <dbReference type="Proteomes" id="UP001050808"/>
    </source>
</evidence>
<dbReference type="Proteomes" id="UP001050808">
    <property type="component" value="Unassembled WGS sequence"/>
</dbReference>
<gene>
    <name evidence="1" type="ORF">Sviol_47900</name>
</gene>
<proteinExistence type="predicted"/>
<accession>A0ABQ3QT15</accession>
<comment type="caution">
    <text evidence="1">The sequence shown here is derived from an EMBL/GenBank/DDBJ whole genome shotgun (WGS) entry which is preliminary data.</text>
</comment>
<keyword evidence="2" id="KW-1185">Reference proteome</keyword>
<reference evidence="1" key="1">
    <citation type="submission" date="2024-05" db="EMBL/GenBank/DDBJ databases">
        <title>Whole genome shotgun sequence of Streptomyces violascens NBRC 12920.</title>
        <authorList>
            <person name="Komaki H."/>
            <person name="Tamura T."/>
        </authorList>
    </citation>
    <scope>NUCLEOTIDE SEQUENCE</scope>
    <source>
        <strain evidence="1">NBRC 12920</strain>
    </source>
</reference>
<protein>
    <submittedName>
        <fullName evidence="1">Uncharacterized protein</fullName>
    </submittedName>
</protein>
<sequence>MTVTARIRPIVSVRVPRFLPTIFLAASDTWLVRGTLVEVFNALGVEDGGGGLGFASLLYAGEAGEVVVELGEDSFDPEQLHRLRMVDGLRRPVKNSNQNS</sequence>
<name>A0ABQ3QT15_9ACTN</name>
<evidence type="ECO:0000313" key="1">
    <source>
        <dbReference type="EMBL" id="GHI40382.1"/>
    </source>
</evidence>
<organism evidence="1 2">
    <name type="scientific">Streptomyces violascens</name>
    <dbReference type="NCBI Taxonomy" id="67381"/>
    <lineage>
        <taxon>Bacteria</taxon>
        <taxon>Bacillati</taxon>
        <taxon>Actinomycetota</taxon>
        <taxon>Actinomycetes</taxon>
        <taxon>Kitasatosporales</taxon>
        <taxon>Streptomycetaceae</taxon>
        <taxon>Streptomyces</taxon>
    </lineage>
</organism>
<dbReference type="EMBL" id="BNDY01000017">
    <property type="protein sequence ID" value="GHI40382.1"/>
    <property type="molecule type" value="Genomic_DNA"/>
</dbReference>